<gene>
    <name evidence="3" type="ORF">CHKLHMKO_00238</name>
</gene>
<sequence>MKMDILTIIFGIVGAMGTMGTIYYGIKSLHLNRELKRITWSDFKSASRELKKEINKNFKPDIVFSPCRRGATIANLVFDVGENVILYVGIREDHREDNFCFLGDAWKNAWKEDFAVVKTNKYYHYIPMGMLKKKNINLLILDDFAMSGTSLQKLKEVLLEKGFHKENIKTATIVCTDAAYDADMAPDFWWRKTPYTDVEFPWGKAR</sequence>
<proteinExistence type="predicted"/>
<dbReference type="InterPro" id="IPR029057">
    <property type="entry name" value="PRTase-like"/>
</dbReference>
<dbReference type="CDD" id="cd06223">
    <property type="entry name" value="PRTases_typeI"/>
    <property type="match status" value="1"/>
</dbReference>
<name>A0A811T8W7_9EURY</name>
<keyword evidence="1" id="KW-0472">Membrane</keyword>
<accession>A0A811T8W7</accession>
<dbReference type="EMBL" id="CAJHIO010000010">
    <property type="protein sequence ID" value="CAD6492150.1"/>
    <property type="molecule type" value="Genomic_DNA"/>
</dbReference>
<dbReference type="InterPro" id="IPR000836">
    <property type="entry name" value="PRTase_dom"/>
</dbReference>
<feature type="transmembrane region" description="Helical" evidence="1">
    <location>
        <begin position="6"/>
        <end position="26"/>
    </location>
</feature>
<reference evidence="3" key="1">
    <citation type="submission" date="2020-10" db="EMBL/GenBank/DDBJ databases">
        <authorList>
            <person name="Hahn C.J."/>
            <person name="Laso-Perez R."/>
            <person name="Vulcano F."/>
            <person name="Vaziourakis K.-M."/>
            <person name="Stokke R."/>
            <person name="Steen I.H."/>
            <person name="Teske A."/>
            <person name="Boetius A."/>
            <person name="Liebeke M."/>
            <person name="Amann R."/>
            <person name="Knittel K."/>
        </authorList>
    </citation>
    <scope>NUCLEOTIDE SEQUENCE</scope>
    <source>
        <strain evidence="3">Gfbio:e3339647-f889-4370-9287-4fb5cb688e4c:AG392O15_GoMArc1</strain>
    </source>
</reference>
<evidence type="ECO:0000256" key="1">
    <source>
        <dbReference type="SAM" id="Phobius"/>
    </source>
</evidence>
<keyword evidence="1" id="KW-1133">Transmembrane helix</keyword>
<dbReference type="Gene3D" id="3.40.50.2020">
    <property type="match status" value="1"/>
</dbReference>
<dbReference type="SUPFAM" id="SSF53271">
    <property type="entry name" value="PRTase-like"/>
    <property type="match status" value="1"/>
</dbReference>
<feature type="domain" description="Phosphoribosyltransferase" evidence="2">
    <location>
        <begin position="43"/>
        <end position="202"/>
    </location>
</feature>
<comment type="caution">
    <text evidence="3">The sequence shown here is derived from an EMBL/GenBank/DDBJ whole genome shotgun (WGS) entry which is preliminary data.</text>
</comment>
<evidence type="ECO:0000313" key="4">
    <source>
        <dbReference type="Proteomes" id="UP000610373"/>
    </source>
</evidence>
<organism evidence="3 4">
    <name type="scientific">Candidatus Argoarchaeum ethanivorans</name>
    <dbReference type="NCBI Taxonomy" id="2608793"/>
    <lineage>
        <taxon>Archaea</taxon>
        <taxon>Methanobacteriati</taxon>
        <taxon>Methanobacteriota</taxon>
        <taxon>Stenosarchaea group</taxon>
        <taxon>Methanomicrobia</taxon>
        <taxon>Methanosarcinales</taxon>
        <taxon>Methanosarcinales incertae sedis</taxon>
        <taxon>GOM Arc I cluster</taxon>
        <taxon>Candidatus Argoarchaeum</taxon>
    </lineage>
</organism>
<dbReference type="Pfam" id="PF00156">
    <property type="entry name" value="Pribosyltran"/>
    <property type="match status" value="1"/>
</dbReference>
<dbReference type="AlphaFoldDB" id="A0A811T8W7"/>
<evidence type="ECO:0000313" key="3">
    <source>
        <dbReference type="EMBL" id="CAD6492150.1"/>
    </source>
</evidence>
<evidence type="ECO:0000259" key="2">
    <source>
        <dbReference type="Pfam" id="PF00156"/>
    </source>
</evidence>
<dbReference type="Proteomes" id="UP000610373">
    <property type="component" value="Unassembled WGS sequence"/>
</dbReference>
<keyword evidence="1" id="KW-0812">Transmembrane</keyword>
<protein>
    <recommendedName>
        <fullName evidence="2">Phosphoribosyltransferase domain-containing protein</fullName>
    </recommendedName>
</protein>